<evidence type="ECO:0000313" key="12">
    <source>
        <dbReference type="Proteomes" id="UP000269542"/>
    </source>
</evidence>
<evidence type="ECO:0000313" key="11">
    <source>
        <dbReference type="EMBL" id="VEI12784.1"/>
    </source>
</evidence>
<dbReference type="Proteomes" id="UP000269542">
    <property type="component" value="Chromosome"/>
</dbReference>
<comment type="cofactor">
    <cofactor evidence="2">
        <name>Zn(2+)</name>
        <dbReference type="ChEBI" id="CHEBI:29105"/>
    </cofactor>
</comment>
<dbReference type="GO" id="GO:0016857">
    <property type="term" value="F:racemase and epimerase activity, acting on carbohydrates and derivatives"/>
    <property type="evidence" value="ECO:0007669"/>
    <property type="project" value="InterPro"/>
</dbReference>
<dbReference type="AlphaFoldDB" id="A0A3S4UY70"/>
<dbReference type="KEGG" id="tbw:NCTC13354_00478"/>
<dbReference type="InterPro" id="IPR011060">
    <property type="entry name" value="RibuloseP-bd_barrel"/>
</dbReference>
<keyword evidence="10" id="KW-0119">Carbohydrate metabolism</keyword>
<accession>A0A3S4UY70</accession>
<comment type="subunit">
    <text evidence="4">Homodimer.</text>
</comment>
<dbReference type="GO" id="GO:0046872">
    <property type="term" value="F:metal ion binding"/>
    <property type="evidence" value="ECO:0007669"/>
    <property type="project" value="UniProtKB-KW"/>
</dbReference>
<comment type="cofactor">
    <cofactor evidence="3">
        <name>Fe(2+)</name>
        <dbReference type="ChEBI" id="CHEBI:29033"/>
    </cofactor>
</comment>
<dbReference type="NCBIfam" id="NF004076">
    <property type="entry name" value="PRK05581.1-4"/>
    <property type="match status" value="1"/>
</dbReference>
<sequence>MILNLPSLANCDLMELPEQVDELVAAGVTMFHIDLMDGHYVPNLCFPVRVISDIKQRHPHVQFDAHMMVDNPADYIDELADAGATHMAFHADATSFAVRTLSACKKRGMGAGVAINPSMPIDIIRPYVHLLDYVILMTVEPGFSGQPFLDGSLERLSELSALRAETGSDFKIEIDGGVTPELAPELVKRGADWLVTGIYVTFNHPEGITAAVKKFADQMEQAEREFRS</sequence>
<dbReference type="PROSITE" id="PS01086">
    <property type="entry name" value="RIBUL_P_3_EPIMER_2"/>
    <property type="match status" value="1"/>
</dbReference>
<dbReference type="InterPro" id="IPR013785">
    <property type="entry name" value="Aldolase_TIM"/>
</dbReference>
<comment type="cofactor">
    <cofactor evidence="1">
        <name>Mn(2+)</name>
        <dbReference type="ChEBI" id="CHEBI:29035"/>
    </cofactor>
</comment>
<evidence type="ECO:0000256" key="2">
    <source>
        <dbReference type="ARBA" id="ARBA00001947"/>
    </source>
</evidence>
<dbReference type="CDD" id="cd00429">
    <property type="entry name" value="RPE"/>
    <property type="match status" value="1"/>
</dbReference>
<organism evidence="11 12">
    <name type="scientific">Trueperella bialowiezensis</name>
    <dbReference type="NCBI Taxonomy" id="312285"/>
    <lineage>
        <taxon>Bacteria</taxon>
        <taxon>Bacillati</taxon>
        <taxon>Actinomycetota</taxon>
        <taxon>Actinomycetes</taxon>
        <taxon>Actinomycetales</taxon>
        <taxon>Actinomycetaceae</taxon>
        <taxon>Trueperella</taxon>
    </lineage>
</organism>
<evidence type="ECO:0000256" key="5">
    <source>
        <dbReference type="ARBA" id="ARBA00022723"/>
    </source>
</evidence>
<keyword evidence="6" id="KW-0862">Zinc</keyword>
<evidence type="ECO:0000256" key="8">
    <source>
        <dbReference type="ARBA" id="ARBA00023211"/>
    </source>
</evidence>
<keyword evidence="7" id="KW-0408">Iron</keyword>
<evidence type="ECO:0000256" key="1">
    <source>
        <dbReference type="ARBA" id="ARBA00001936"/>
    </source>
</evidence>
<dbReference type="GO" id="GO:0046496">
    <property type="term" value="P:nicotinamide nucleotide metabolic process"/>
    <property type="evidence" value="ECO:0007669"/>
    <property type="project" value="UniProtKB-ARBA"/>
</dbReference>
<dbReference type="Gene3D" id="3.20.20.70">
    <property type="entry name" value="Aldolase class I"/>
    <property type="match status" value="1"/>
</dbReference>
<protein>
    <submittedName>
        <fullName evidence="11">D-allulose-6-phosphate 3-epimerase</fullName>
        <ecNumber evidence="11">5.1.3.-</ecNumber>
    </submittedName>
</protein>
<dbReference type="PANTHER" id="PTHR11749">
    <property type="entry name" value="RIBULOSE-5-PHOSPHATE-3-EPIMERASE"/>
    <property type="match status" value="1"/>
</dbReference>
<evidence type="ECO:0000256" key="3">
    <source>
        <dbReference type="ARBA" id="ARBA00001954"/>
    </source>
</evidence>
<dbReference type="EMBL" id="LR134476">
    <property type="protein sequence ID" value="VEI12784.1"/>
    <property type="molecule type" value="Genomic_DNA"/>
</dbReference>
<dbReference type="RefSeq" id="WP_197718454.1">
    <property type="nucleotide sequence ID" value="NZ_LR134476.1"/>
</dbReference>
<evidence type="ECO:0000256" key="7">
    <source>
        <dbReference type="ARBA" id="ARBA00023004"/>
    </source>
</evidence>
<dbReference type="GO" id="GO:1901135">
    <property type="term" value="P:carbohydrate derivative metabolic process"/>
    <property type="evidence" value="ECO:0007669"/>
    <property type="project" value="UniProtKB-ARBA"/>
</dbReference>
<dbReference type="GO" id="GO:0005975">
    <property type="term" value="P:carbohydrate metabolic process"/>
    <property type="evidence" value="ECO:0007669"/>
    <property type="project" value="InterPro"/>
</dbReference>
<evidence type="ECO:0000256" key="9">
    <source>
        <dbReference type="ARBA" id="ARBA00023235"/>
    </source>
</evidence>
<reference evidence="11 12" key="1">
    <citation type="submission" date="2018-12" db="EMBL/GenBank/DDBJ databases">
        <authorList>
            <consortium name="Pathogen Informatics"/>
        </authorList>
    </citation>
    <scope>NUCLEOTIDE SEQUENCE [LARGE SCALE GENOMIC DNA]</scope>
    <source>
        <strain evidence="11 12">NCTC13354</strain>
    </source>
</reference>
<keyword evidence="9 11" id="KW-0413">Isomerase</keyword>
<dbReference type="SUPFAM" id="SSF51366">
    <property type="entry name" value="Ribulose-phoshate binding barrel"/>
    <property type="match status" value="1"/>
</dbReference>
<dbReference type="InterPro" id="IPR000056">
    <property type="entry name" value="Ribul_P_3_epim-like"/>
</dbReference>
<dbReference type="GO" id="GO:0006091">
    <property type="term" value="P:generation of precursor metabolites and energy"/>
    <property type="evidence" value="ECO:0007669"/>
    <property type="project" value="UniProtKB-ARBA"/>
</dbReference>
<keyword evidence="12" id="KW-1185">Reference proteome</keyword>
<name>A0A3S4UY70_9ACTO</name>
<dbReference type="FunFam" id="3.20.20.70:FF:000191">
    <property type="entry name" value="ribulose-phosphate 3-epimerase isoform X2"/>
    <property type="match status" value="1"/>
</dbReference>
<evidence type="ECO:0000256" key="10">
    <source>
        <dbReference type="ARBA" id="ARBA00023277"/>
    </source>
</evidence>
<keyword evidence="5" id="KW-0479">Metal-binding</keyword>
<dbReference type="EC" id="5.1.3.-" evidence="11"/>
<dbReference type="Pfam" id="PF00834">
    <property type="entry name" value="Ribul_P_3_epim"/>
    <property type="match status" value="1"/>
</dbReference>
<evidence type="ECO:0000256" key="4">
    <source>
        <dbReference type="ARBA" id="ARBA00011738"/>
    </source>
</evidence>
<keyword evidence="8" id="KW-0464">Manganese</keyword>
<gene>
    <name evidence="11" type="primary">alsE</name>
    <name evidence="11" type="ORF">NCTC13354_00478</name>
</gene>
<dbReference type="GO" id="GO:0006163">
    <property type="term" value="P:purine nucleotide metabolic process"/>
    <property type="evidence" value="ECO:0007669"/>
    <property type="project" value="UniProtKB-ARBA"/>
</dbReference>
<proteinExistence type="predicted"/>
<evidence type="ECO:0000256" key="6">
    <source>
        <dbReference type="ARBA" id="ARBA00022833"/>
    </source>
</evidence>